<sequence>MYQVHVSKRPEAQLQPFLTHNGNNVEETTQERKETQKWRKSLYMFILLGLAVLCVNTAFLVWALRTRGATNGVGILYEATCDYTKKVNIGVHLLINILSTAILGASNYCMQCLSAPTRSEVEDAHRKGNWLDVGIPSMGNIMSSSFGARKKVCWWILGLSSFPLHLCYNSVVFMSTSAQTYGIIEFGPETKAAIENGSFNGSMNTTSAGGYTSNPYVNGQLYAEAFKAGRLENLTLRECIDAYSATFQSARGNVFLVVDEGVMGADEIYGASNYIERSGTCSADTGTSWIYRQFEGEAGSCFEQQAGRFLPRLQDDPSIWAPFAGHPVRSCLSEPTGPTCKLSFSVHLMLIVIAFNVVKISAILIGLFTLRNDPMLTVGDAVASFLREPDTIAHNMCLVSQQDIHTARKGWPVQQQPRTFTMNSGRWSSAVKRGKRWTVRLALFTGISVLIFLFFYAYISIRGDNSLRSILGIGLGNVDARTIVQDGTASSGLLGVFSNVFVANSPQVIISLIYFSYNAAITSMLLGDEWSTFFNRYKPLRVSTSRRGHQRSTYFLQLPYRYALPLLGFSTLLHWLASQSLFVVSVELYNMHGVHNKVGGCQHWDPEFLLPNGKTYSNRCGEDFISLSFSPLGILLSLIVAVILAIGMFILGRKKLSPAPMVGSCSAAIAASSYARPYEVAPWEKELKWGAFMLHGDEQYFVMPHCGLSSLEVSQPISGRQYA</sequence>
<evidence type="ECO:0000256" key="1">
    <source>
        <dbReference type="SAM" id="Phobius"/>
    </source>
</evidence>
<keyword evidence="1" id="KW-0472">Membrane</keyword>
<feature type="transmembrane region" description="Helical" evidence="1">
    <location>
        <begin position="632"/>
        <end position="651"/>
    </location>
</feature>
<gene>
    <name evidence="3" type="ORF">GGP41_004385</name>
</gene>
<evidence type="ECO:0000313" key="4">
    <source>
        <dbReference type="Proteomes" id="UP000624244"/>
    </source>
</evidence>
<feature type="transmembrane region" description="Helical" evidence="1">
    <location>
        <begin position="441"/>
        <end position="459"/>
    </location>
</feature>
<feature type="domain" description="DUF6536" evidence="2">
    <location>
        <begin position="38"/>
        <end position="184"/>
    </location>
</feature>
<dbReference type="EMBL" id="WNKQ01000005">
    <property type="protein sequence ID" value="KAF5851603.1"/>
    <property type="molecule type" value="Genomic_DNA"/>
</dbReference>
<accession>A0A8H5ZJA3</accession>
<keyword evidence="1" id="KW-1133">Transmembrane helix</keyword>
<feature type="transmembrane region" description="Helical" evidence="1">
    <location>
        <begin position="42"/>
        <end position="64"/>
    </location>
</feature>
<dbReference type="PANTHER" id="PTHR35395:SF1">
    <property type="entry name" value="DUF6536 DOMAIN-CONTAINING PROTEIN"/>
    <property type="match status" value="1"/>
</dbReference>
<dbReference type="InterPro" id="IPR046623">
    <property type="entry name" value="DUF6536"/>
</dbReference>
<name>A0A8H5ZJA3_COCSA</name>
<protein>
    <recommendedName>
        <fullName evidence="2">DUF6536 domain-containing protein</fullName>
    </recommendedName>
</protein>
<dbReference type="PANTHER" id="PTHR35395">
    <property type="entry name" value="DUF6536 DOMAIN-CONTAINING PROTEIN"/>
    <property type="match status" value="1"/>
</dbReference>
<dbReference type="Proteomes" id="UP000624244">
    <property type="component" value="Unassembled WGS sequence"/>
</dbReference>
<reference evidence="3" key="1">
    <citation type="submission" date="2019-11" db="EMBL/GenBank/DDBJ databases">
        <title>Bipolaris sorokiniana Genome sequencing.</title>
        <authorList>
            <person name="Wang H."/>
        </authorList>
    </citation>
    <scope>NUCLEOTIDE SEQUENCE</scope>
</reference>
<comment type="caution">
    <text evidence="3">The sequence shown here is derived from an EMBL/GenBank/DDBJ whole genome shotgun (WGS) entry which is preliminary data.</text>
</comment>
<dbReference type="Pfam" id="PF20163">
    <property type="entry name" value="DUF6536"/>
    <property type="match status" value="1"/>
</dbReference>
<evidence type="ECO:0000313" key="3">
    <source>
        <dbReference type="EMBL" id="KAF5851603.1"/>
    </source>
</evidence>
<proteinExistence type="predicted"/>
<dbReference type="AlphaFoldDB" id="A0A8H5ZJA3"/>
<dbReference type="OMA" id="YEVAPWE"/>
<feature type="transmembrane region" description="Helical" evidence="1">
    <location>
        <begin position="348"/>
        <end position="370"/>
    </location>
</feature>
<organism evidence="3 4">
    <name type="scientific">Cochliobolus sativus</name>
    <name type="common">Common root rot and spot blotch fungus</name>
    <name type="synonym">Bipolaris sorokiniana</name>
    <dbReference type="NCBI Taxonomy" id="45130"/>
    <lineage>
        <taxon>Eukaryota</taxon>
        <taxon>Fungi</taxon>
        <taxon>Dikarya</taxon>
        <taxon>Ascomycota</taxon>
        <taxon>Pezizomycotina</taxon>
        <taxon>Dothideomycetes</taxon>
        <taxon>Pleosporomycetidae</taxon>
        <taxon>Pleosporales</taxon>
        <taxon>Pleosporineae</taxon>
        <taxon>Pleosporaceae</taxon>
        <taxon>Bipolaris</taxon>
    </lineage>
</organism>
<keyword evidence="1" id="KW-0812">Transmembrane</keyword>
<evidence type="ECO:0000259" key="2">
    <source>
        <dbReference type="Pfam" id="PF20163"/>
    </source>
</evidence>